<reference evidence="2" key="1">
    <citation type="journal article" date="2019" name="Int. J. Syst. Evol. Microbiol.">
        <title>The Global Catalogue of Microorganisms (GCM) 10K type strain sequencing project: providing services to taxonomists for standard genome sequencing and annotation.</title>
        <authorList>
            <consortium name="The Broad Institute Genomics Platform"/>
            <consortium name="The Broad Institute Genome Sequencing Center for Infectious Disease"/>
            <person name="Wu L."/>
            <person name="Ma J."/>
        </authorList>
    </citation>
    <scope>NUCLEOTIDE SEQUENCE [LARGE SCALE GENOMIC DNA]</scope>
    <source>
        <strain evidence="2">DT43</strain>
    </source>
</reference>
<evidence type="ECO:0000313" key="2">
    <source>
        <dbReference type="Proteomes" id="UP001596012"/>
    </source>
</evidence>
<gene>
    <name evidence="1" type="ORF">ACFPH6_31385</name>
</gene>
<evidence type="ECO:0000313" key="1">
    <source>
        <dbReference type="EMBL" id="MFC4468973.1"/>
    </source>
</evidence>
<keyword evidence="2" id="KW-1185">Reference proteome</keyword>
<name>A0ABV8YUQ8_9ACTN</name>
<comment type="caution">
    <text evidence="1">The sequence shown here is derived from an EMBL/GenBank/DDBJ whole genome shotgun (WGS) entry which is preliminary data.</text>
</comment>
<dbReference type="RefSeq" id="WP_386347208.1">
    <property type="nucleotide sequence ID" value="NZ_JBHSFG010000055.1"/>
</dbReference>
<dbReference type="EMBL" id="JBHSFG010000055">
    <property type="protein sequence ID" value="MFC4468973.1"/>
    <property type="molecule type" value="Genomic_DNA"/>
</dbReference>
<sequence length="69" mass="7850">MTTSNCRDIQIKPEFTVLVKVCFQSTGCQRANTFAALDKWTVVATNVRDGVPFRFQFDYSRSLDYSGAF</sequence>
<organism evidence="1 2">
    <name type="scientific">Streptomyces xiangluensis</name>
    <dbReference type="NCBI Taxonomy" id="2665720"/>
    <lineage>
        <taxon>Bacteria</taxon>
        <taxon>Bacillati</taxon>
        <taxon>Actinomycetota</taxon>
        <taxon>Actinomycetes</taxon>
        <taxon>Kitasatosporales</taxon>
        <taxon>Streptomycetaceae</taxon>
        <taxon>Streptomyces</taxon>
    </lineage>
</organism>
<protein>
    <submittedName>
        <fullName evidence="1">Uncharacterized protein</fullName>
    </submittedName>
</protein>
<proteinExistence type="predicted"/>
<accession>A0ABV8YUQ8</accession>
<dbReference type="Proteomes" id="UP001596012">
    <property type="component" value="Unassembled WGS sequence"/>
</dbReference>